<feature type="chain" id="PRO_5043495727" description="RlpA-like protein double-psi beta-barrel domain-containing protein" evidence="2">
    <location>
        <begin position="19"/>
        <end position="235"/>
    </location>
</feature>
<dbReference type="PANTHER" id="PTHR31836:SF28">
    <property type="entry name" value="SRCR DOMAIN-CONTAINING PROTEIN-RELATED"/>
    <property type="match status" value="1"/>
</dbReference>
<dbReference type="InterPro" id="IPR009009">
    <property type="entry name" value="RlpA-like_DPBB"/>
</dbReference>
<protein>
    <recommendedName>
        <fullName evidence="3">RlpA-like protein double-psi beta-barrel domain-containing protein</fullName>
    </recommendedName>
</protein>
<feature type="domain" description="RlpA-like protein double-psi beta-barrel" evidence="3">
    <location>
        <begin position="137"/>
        <end position="230"/>
    </location>
</feature>
<name>A0AAV5QPZ3_9ASCO</name>
<dbReference type="GeneID" id="90074902"/>
<dbReference type="SUPFAM" id="SSF50685">
    <property type="entry name" value="Barwin-like endoglucanases"/>
    <property type="match status" value="1"/>
</dbReference>
<keyword evidence="1 2" id="KW-0732">Signal</keyword>
<keyword evidence="5" id="KW-1185">Reference proteome</keyword>
<reference evidence="4 5" key="1">
    <citation type="journal article" date="2023" name="Elife">
        <title>Identification of key yeast species and microbe-microbe interactions impacting larval growth of Drosophila in the wild.</title>
        <authorList>
            <person name="Mure A."/>
            <person name="Sugiura Y."/>
            <person name="Maeda R."/>
            <person name="Honda K."/>
            <person name="Sakurai N."/>
            <person name="Takahashi Y."/>
            <person name="Watada M."/>
            <person name="Katoh T."/>
            <person name="Gotoh A."/>
            <person name="Gotoh Y."/>
            <person name="Taniguchi I."/>
            <person name="Nakamura K."/>
            <person name="Hayashi T."/>
            <person name="Katayama T."/>
            <person name="Uemura T."/>
            <person name="Hattori Y."/>
        </authorList>
    </citation>
    <scope>NUCLEOTIDE SEQUENCE [LARGE SCALE GENOMIC DNA]</scope>
    <source>
        <strain evidence="4 5">SC-9</strain>
    </source>
</reference>
<dbReference type="CDD" id="cd22191">
    <property type="entry name" value="DPBB_RlpA_EXP_N-like"/>
    <property type="match status" value="1"/>
</dbReference>
<proteinExistence type="predicted"/>
<evidence type="ECO:0000313" key="4">
    <source>
        <dbReference type="EMBL" id="GMM36927.1"/>
    </source>
</evidence>
<dbReference type="RefSeq" id="XP_064853923.1">
    <property type="nucleotide sequence ID" value="XM_064997851.1"/>
</dbReference>
<dbReference type="EMBL" id="BTFZ01000011">
    <property type="protein sequence ID" value="GMM36927.1"/>
    <property type="molecule type" value="Genomic_DNA"/>
</dbReference>
<accession>A0AAV5QPZ3</accession>
<evidence type="ECO:0000313" key="5">
    <source>
        <dbReference type="Proteomes" id="UP001360560"/>
    </source>
</evidence>
<dbReference type="InterPro" id="IPR036908">
    <property type="entry name" value="RlpA-like_sf"/>
</dbReference>
<dbReference type="Pfam" id="PF03330">
    <property type="entry name" value="DPBB_1"/>
    <property type="match status" value="1"/>
</dbReference>
<organism evidence="4 5">
    <name type="scientific">Saccharomycopsis crataegensis</name>
    <dbReference type="NCBI Taxonomy" id="43959"/>
    <lineage>
        <taxon>Eukaryota</taxon>
        <taxon>Fungi</taxon>
        <taxon>Dikarya</taxon>
        <taxon>Ascomycota</taxon>
        <taxon>Saccharomycotina</taxon>
        <taxon>Saccharomycetes</taxon>
        <taxon>Saccharomycopsidaceae</taxon>
        <taxon>Saccharomycopsis</taxon>
    </lineage>
</organism>
<sequence length="235" mass="24290">MLHKSFTLLSLLSATVFASNHEHHHGDSDSDSNSTTTSTDISFNHWNVSGCGGNSSISSNRTTIESSELGADLTKDSYSTTLTSVASTLVTSTITAHHSDTTSVSNLDDASSSDDASASASNSFTASASSSSSSYAGRGTYWTPDSTDACGITAGPNDLVAAIGINLYDSNTNSNYISGYCGKKININYQGKSVSVTVVDACATCGDQDLDLSPSAFAALADLSIGEIQLSWSWA</sequence>
<dbReference type="InterPro" id="IPR051477">
    <property type="entry name" value="Expansin_CellWall"/>
</dbReference>
<dbReference type="Proteomes" id="UP001360560">
    <property type="component" value="Unassembled WGS sequence"/>
</dbReference>
<comment type="caution">
    <text evidence="4">The sequence shown here is derived from an EMBL/GenBank/DDBJ whole genome shotgun (WGS) entry which is preliminary data.</text>
</comment>
<feature type="signal peptide" evidence="2">
    <location>
        <begin position="1"/>
        <end position="18"/>
    </location>
</feature>
<gene>
    <name evidence="4" type="ORF">DASC09_042520</name>
</gene>
<dbReference type="Gene3D" id="2.40.40.10">
    <property type="entry name" value="RlpA-like domain"/>
    <property type="match status" value="1"/>
</dbReference>
<dbReference type="PANTHER" id="PTHR31836">
    <property type="match status" value="1"/>
</dbReference>
<evidence type="ECO:0000259" key="3">
    <source>
        <dbReference type="Pfam" id="PF03330"/>
    </source>
</evidence>
<evidence type="ECO:0000256" key="1">
    <source>
        <dbReference type="ARBA" id="ARBA00022729"/>
    </source>
</evidence>
<evidence type="ECO:0000256" key="2">
    <source>
        <dbReference type="SAM" id="SignalP"/>
    </source>
</evidence>
<dbReference type="AlphaFoldDB" id="A0AAV5QPZ3"/>